<feature type="disulfide bond" evidence="12">
    <location>
        <begin position="1179"/>
        <end position="1188"/>
    </location>
</feature>
<feature type="disulfide bond" evidence="12">
    <location>
        <begin position="1141"/>
        <end position="1150"/>
    </location>
</feature>
<evidence type="ECO:0000259" key="17">
    <source>
        <dbReference type="PROSITE" id="PS50026"/>
    </source>
</evidence>
<feature type="domain" description="EGF-like" evidence="17">
    <location>
        <begin position="434"/>
        <end position="474"/>
    </location>
</feature>
<dbReference type="EMBL" id="CALNXJ010000014">
    <property type="protein sequence ID" value="CAH3113705.1"/>
    <property type="molecule type" value="Genomic_DNA"/>
</dbReference>
<feature type="domain" description="EGF-like" evidence="17">
    <location>
        <begin position="1734"/>
        <end position="1773"/>
    </location>
</feature>
<evidence type="ECO:0000259" key="19">
    <source>
        <dbReference type="PROSITE" id="PS50923"/>
    </source>
</evidence>
<evidence type="ECO:0000313" key="21">
    <source>
        <dbReference type="EMBL" id="CAH3113705.1"/>
    </source>
</evidence>
<dbReference type="Pfam" id="PF00008">
    <property type="entry name" value="EGF"/>
    <property type="match status" value="5"/>
</dbReference>
<evidence type="ECO:0000256" key="11">
    <source>
        <dbReference type="ARBA" id="ARBA00023180"/>
    </source>
</evidence>
<dbReference type="SUPFAM" id="SSF57535">
    <property type="entry name" value="Complement control module/SCR domain"/>
    <property type="match status" value="9"/>
</dbReference>
<dbReference type="Pfam" id="PF00431">
    <property type="entry name" value="CUB"/>
    <property type="match status" value="2"/>
</dbReference>
<evidence type="ECO:0000256" key="3">
    <source>
        <dbReference type="ARBA" id="ARBA00022659"/>
    </source>
</evidence>
<comment type="subcellular location">
    <subcellularLocation>
        <location evidence="1">Membrane</location>
        <topology evidence="1">Single-pass membrane protein</topology>
    </subcellularLocation>
</comment>
<evidence type="ECO:0000256" key="14">
    <source>
        <dbReference type="SAM" id="SignalP"/>
    </source>
</evidence>
<feature type="domain" description="EGF-like" evidence="17">
    <location>
        <begin position="1774"/>
        <end position="1814"/>
    </location>
</feature>
<dbReference type="SUPFAM" id="SSF57184">
    <property type="entry name" value="Growth factor receptor domain"/>
    <property type="match status" value="5"/>
</dbReference>
<dbReference type="InterPro" id="IPR003410">
    <property type="entry name" value="HYR_dom"/>
</dbReference>
<dbReference type="InterPro" id="IPR035914">
    <property type="entry name" value="Sperma_CUB_dom_sf"/>
</dbReference>
<dbReference type="Pfam" id="PF12662">
    <property type="entry name" value="cEGF"/>
    <property type="match status" value="5"/>
</dbReference>
<dbReference type="GO" id="GO:0007399">
    <property type="term" value="P:nervous system development"/>
    <property type="evidence" value="ECO:0007669"/>
    <property type="project" value="UniProtKB-ARBA"/>
</dbReference>
<dbReference type="CDD" id="cd00057">
    <property type="entry name" value="FA58C"/>
    <property type="match status" value="1"/>
</dbReference>
<dbReference type="SUPFAM" id="SSF49785">
    <property type="entry name" value="Galactose-binding domain-like"/>
    <property type="match status" value="1"/>
</dbReference>
<feature type="domain" description="EGF-like" evidence="17">
    <location>
        <begin position="311"/>
        <end position="351"/>
    </location>
</feature>
<feature type="domain" description="EGF-like" evidence="17">
    <location>
        <begin position="1305"/>
        <end position="1341"/>
    </location>
</feature>
<dbReference type="CDD" id="cd00054">
    <property type="entry name" value="EGF_CA"/>
    <property type="match status" value="9"/>
</dbReference>
<dbReference type="PANTHER" id="PTHR19325:SF575">
    <property type="entry name" value="LOCOMOTION-RELATED PROTEIN HIKARU GENKI"/>
    <property type="match status" value="1"/>
</dbReference>
<comment type="caution">
    <text evidence="21">The sequence shown here is derived from an EMBL/GenBank/DDBJ whole genome shotgun (WGS) entry which is preliminary data.</text>
</comment>
<dbReference type="Pfam" id="PF00084">
    <property type="entry name" value="Sushi"/>
    <property type="match status" value="9"/>
</dbReference>
<dbReference type="GO" id="GO:0120025">
    <property type="term" value="C:plasma membrane bounded cell projection"/>
    <property type="evidence" value="ECO:0007669"/>
    <property type="project" value="UniProtKB-ARBA"/>
</dbReference>
<dbReference type="InterPro" id="IPR018097">
    <property type="entry name" value="EGF_Ca-bd_CS"/>
</dbReference>
<dbReference type="FunFam" id="2.10.25.10:FF:000240">
    <property type="entry name" value="Vitamin K-dependent protein S"/>
    <property type="match status" value="6"/>
</dbReference>
<dbReference type="Gene3D" id="2.60.120.260">
    <property type="entry name" value="Galactose-binding domain-like"/>
    <property type="match status" value="1"/>
</dbReference>
<feature type="chain" id="PRO_5043908572" description="Sushi, von Willebrand factor type A, EGF and pentraxin domain-containing protein 1" evidence="14">
    <location>
        <begin position="31"/>
        <end position="2435"/>
    </location>
</feature>
<dbReference type="Gene3D" id="2.60.120.200">
    <property type="match status" value="1"/>
</dbReference>
<evidence type="ECO:0000256" key="6">
    <source>
        <dbReference type="ARBA" id="ARBA00022737"/>
    </source>
</evidence>
<dbReference type="Pfam" id="PF00354">
    <property type="entry name" value="Pentaxin"/>
    <property type="match status" value="1"/>
</dbReference>
<evidence type="ECO:0000256" key="9">
    <source>
        <dbReference type="ARBA" id="ARBA00023136"/>
    </source>
</evidence>
<dbReference type="SUPFAM" id="SSF57196">
    <property type="entry name" value="EGF/Laminin"/>
    <property type="match status" value="8"/>
</dbReference>
<feature type="disulfide bond" evidence="12">
    <location>
        <begin position="1217"/>
        <end position="1226"/>
    </location>
</feature>
<dbReference type="PROSITE" id="PS00022">
    <property type="entry name" value="EGF_1"/>
    <property type="match status" value="7"/>
</dbReference>
<name>A0AAU9WDN6_9CNID</name>
<dbReference type="CDD" id="cd00041">
    <property type="entry name" value="CUB"/>
    <property type="match status" value="2"/>
</dbReference>
<keyword evidence="5 14" id="KW-0732">Signal</keyword>
<keyword evidence="8" id="KW-1133">Transmembrane helix</keyword>
<evidence type="ECO:0000256" key="2">
    <source>
        <dbReference type="ARBA" id="ARBA00022536"/>
    </source>
</evidence>
<feature type="disulfide bond" evidence="12">
    <location>
        <begin position="1255"/>
        <end position="1264"/>
    </location>
</feature>
<dbReference type="SMART" id="SM00159">
    <property type="entry name" value="PTX"/>
    <property type="match status" value="1"/>
</dbReference>
<keyword evidence="11" id="KW-0325">Glycoprotein</keyword>
<evidence type="ECO:0000259" key="15">
    <source>
        <dbReference type="PROSITE" id="PS01180"/>
    </source>
</evidence>
<dbReference type="InterPro" id="IPR011641">
    <property type="entry name" value="Tyr-kin_ephrin_A/B_rcpt-like"/>
</dbReference>
<dbReference type="Pfam" id="PF07645">
    <property type="entry name" value="EGF_CA"/>
    <property type="match status" value="3"/>
</dbReference>
<feature type="disulfide bond" evidence="13">
    <location>
        <begin position="2179"/>
        <end position="2206"/>
    </location>
</feature>
<dbReference type="SMART" id="SM00042">
    <property type="entry name" value="CUB"/>
    <property type="match status" value="2"/>
</dbReference>
<dbReference type="InterPro" id="IPR000742">
    <property type="entry name" value="EGF"/>
</dbReference>
<evidence type="ECO:0000256" key="7">
    <source>
        <dbReference type="ARBA" id="ARBA00022837"/>
    </source>
</evidence>
<feature type="domain" description="Pentraxin (PTX)" evidence="20">
    <location>
        <begin position="1342"/>
        <end position="1553"/>
    </location>
</feature>
<feature type="domain" description="Sushi" evidence="19">
    <location>
        <begin position="586"/>
        <end position="649"/>
    </location>
</feature>
<keyword evidence="3 13" id="KW-0768">Sushi</keyword>
<keyword evidence="6" id="KW-0677">Repeat</keyword>
<evidence type="ECO:0000259" key="16">
    <source>
        <dbReference type="PROSITE" id="PS50022"/>
    </source>
</evidence>
<dbReference type="FunFam" id="2.60.120.260:FF:000016">
    <property type="entry name" value="Contactin-associated protein-like 4 isoform 1"/>
    <property type="match status" value="1"/>
</dbReference>
<proteinExistence type="predicted"/>
<feature type="signal peptide" evidence="14">
    <location>
        <begin position="1"/>
        <end position="30"/>
    </location>
</feature>
<dbReference type="Gene3D" id="2.10.70.10">
    <property type="entry name" value="Complement Module, domain 1"/>
    <property type="match status" value="9"/>
</dbReference>
<dbReference type="GO" id="GO:0005509">
    <property type="term" value="F:calcium ion binding"/>
    <property type="evidence" value="ECO:0007669"/>
    <property type="project" value="InterPro"/>
</dbReference>
<evidence type="ECO:0000256" key="10">
    <source>
        <dbReference type="ARBA" id="ARBA00023157"/>
    </source>
</evidence>
<feature type="domain" description="EGF-like" evidence="17">
    <location>
        <begin position="1640"/>
        <end position="1676"/>
    </location>
</feature>
<dbReference type="PROSITE" id="PS50022">
    <property type="entry name" value="FA58C_3"/>
    <property type="match status" value="1"/>
</dbReference>
<feature type="disulfide bond" evidence="13">
    <location>
        <begin position="1947"/>
        <end position="1974"/>
    </location>
</feature>
<dbReference type="FunFam" id="2.10.25.10:FF:000038">
    <property type="entry name" value="Fibrillin 2"/>
    <property type="match status" value="1"/>
</dbReference>
<dbReference type="InterPro" id="IPR008979">
    <property type="entry name" value="Galactose-bd-like_sf"/>
</dbReference>
<keyword evidence="10 12" id="KW-1015">Disulfide bond</keyword>
<dbReference type="InterPro" id="IPR026823">
    <property type="entry name" value="cEGF"/>
</dbReference>
<feature type="disulfide bond" evidence="12">
    <location>
        <begin position="1666"/>
        <end position="1675"/>
    </location>
</feature>
<dbReference type="PROSITE" id="PS01180">
    <property type="entry name" value="CUB"/>
    <property type="match status" value="2"/>
</dbReference>
<dbReference type="CDD" id="cd00033">
    <property type="entry name" value="CCP"/>
    <property type="match status" value="8"/>
</dbReference>
<gene>
    <name evidence="21" type="ORF">PMEA_00005976</name>
</gene>
<dbReference type="GO" id="GO:0016020">
    <property type="term" value="C:membrane"/>
    <property type="evidence" value="ECO:0007669"/>
    <property type="project" value="UniProtKB-SubCell"/>
</dbReference>
<feature type="disulfide bond" evidence="13">
    <location>
        <begin position="2121"/>
        <end position="2148"/>
    </location>
</feature>
<feature type="domain" description="Sushi" evidence="19">
    <location>
        <begin position="1977"/>
        <end position="2033"/>
    </location>
</feature>
<keyword evidence="22" id="KW-1185">Reference proteome</keyword>
<dbReference type="Gene3D" id="2.10.50.10">
    <property type="entry name" value="Tumor Necrosis Factor Receptor, subunit A, domain 2"/>
    <property type="match status" value="3"/>
</dbReference>
<feature type="domain" description="EGF-like" evidence="17">
    <location>
        <begin position="475"/>
        <end position="514"/>
    </location>
</feature>
<dbReference type="Gene3D" id="2.10.25.10">
    <property type="entry name" value="Laminin"/>
    <property type="match status" value="18"/>
</dbReference>
<feature type="domain" description="EGF-like" evidence="17">
    <location>
        <begin position="1815"/>
        <end position="1857"/>
    </location>
</feature>
<comment type="caution">
    <text evidence="12">Lacks conserved residue(s) required for the propagation of feature annotation.</text>
</comment>
<dbReference type="PROSITE" id="PS50026">
    <property type="entry name" value="EGF_3"/>
    <property type="match status" value="15"/>
</dbReference>
<dbReference type="PROSITE" id="PS50825">
    <property type="entry name" value="HYR"/>
    <property type="match status" value="1"/>
</dbReference>
<dbReference type="FunFam" id="2.10.25.10:FF:000117">
    <property type="entry name" value="Delta-like protein"/>
    <property type="match status" value="1"/>
</dbReference>
<dbReference type="InterPro" id="IPR050350">
    <property type="entry name" value="Compl-Cell_Adhes-Reg"/>
</dbReference>
<feature type="domain" description="EGF-like" evidence="17">
    <location>
        <begin position="1115"/>
        <end position="1151"/>
    </location>
</feature>
<dbReference type="InterPro" id="IPR000421">
    <property type="entry name" value="FA58C"/>
</dbReference>
<feature type="domain" description="EGF-like" evidence="17">
    <location>
        <begin position="352"/>
        <end position="392"/>
    </location>
</feature>
<dbReference type="PROSITE" id="PS01187">
    <property type="entry name" value="EGF_CA"/>
    <property type="match status" value="6"/>
</dbReference>
<dbReference type="InterPro" id="IPR000859">
    <property type="entry name" value="CUB_dom"/>
</dbReference>
<sequence length="2435" mass="261007">KNSDYLEVFTHHLRMFRPCLIFLSIVVTWALDCNKPVGIGDGTLSDSAMTANSEINKWHGAREGRLNNYKGKPGNPGVGAWCADKKDSNQYRYIQFDLGSVRKIGKIATQGRNTSSFQYVKSYRILYSESGNVFSGIRDINQNEVVFAGNTDKNSIVTNDIPSAGRNIKARYIQVIPVDFRANICMRFELYECVESVPTTSAPPPATTSPPVACPDGYRLGADNKTCEDIDECAEQSSKCNQYCHNTNGSYHCSCQQGFKLDTDQRTCIDINECSERNGGCSQLCENTAGTFNCKCRDGFRLQNDGKTCKDIDECAESIDLCTQNCHNTEGSYTCSCNAGYRLASNKYTCENIDECQEGTSGCNQICTDTLGSFKCSCRTGYKLKSDMKTCEDIDECLDSNGGCSDTCQNLVGSYICTCPNGYQLDGTGKKCIDKDECALANGGCQHTCENSVGSFSCSCNDGYKLNSDGLTCSDIDECSDGSAQCDPKSTTCHNLIPDYECNCKPGYIVISNDKYKCKAPTCPALVQSMGTTVFPSTCLQDQVMEAGDLCKFSCTDGFELPDNEDTLICLATGNWNASIINCKRVSCPKLVAPANGKLNPDTCASEGGHYQGKCGYVCNSGYTLSGVQIKNCLSSGQWDSQEEPTCIQSYQDPYITCPDNVQVDLSPGANEADVSALLQDPTSNQPPSRITITPAEYFKDKMFPAGTTFLNYVATNEVGKTAQCQTVIIVVDKEPPKTDNCPDSIYETTTSHSKAISWTPPKFTDNVAVVKVASDKNPGNTFSLGSTNVKYEATDAASNRGTCTFVVHLKQIGCTQPKNPDNAKLNCFGSFCTIQCDPNKKLFKMAFYVSCSTTTLTWGEIPDCVDHAQPDAEGSCSSGFVKQGAINGATPESICVKCPRGYFYDTNTKTCEPCQIGYISKAEGSMQCEACPANSSTLEVGSKVCTAQCYAGHFSNSGFDLQADLEPCEPCQASYYQPEVGKKSCEKCPNGTTTLGTGSTSVASCGAACQPGEFSPTGLANCAQCPLNTYQSLLRQTSCIACPGSSVTLGFGTNSISGCGMPCAPGTYSQTGVEPCLPCAQGTYQPERKQTKCSSCDNKSTYGQGASSPSQCIAILSCASSPCNNDATCVEVAQGYKCNCKPGFTGANCDIEEDECVSSPCAKGSTCVDKINGYECLCPPDYTGAHCDVKQSSCDSSKCASGSQCVNSPDGHECVCPDGYEGQFCETKINECKAAPCKNGGTCLSKTSAFQCTCPSGFSGNLCEKKDNGCLPDSCLNGGTCKETSYGPECTCLAGFAGTKCEININECSSSPCQNNGHCVDQTNGYKCYCKPSFKGSNCETEISTDFDMEFDRKLGRGLAIVEMRQELRAFSVAFWMKVANSEVNPGTPLSYAVKVGEKVEENALVIHDYNGFNIWVNGEKASTNVAANDDKWHHMVMTWESSTGTWKVYKDGSLVRQSDPAEPFQKGQVIAAGGSFVLGQEQDAVAANFSANEAFIGKMSQMNVWSYELTAGDIADMARHAESLLGNVVGWPDFFDVANSGIKKIQPSVARTDNKCWTAWLNNDLPTTGAGDTETRAGACAGPGLFDCQDIDGRSMPDLELNLTSTCSDSGITCLNSDQRTGRSCPDFKVRYVCTCPANSACNSNPCGAHGTCETLPVGYKCKCQAGYEGRHCETALKCPCPGKIAHGKYSGSRVLGSKMTIHCDNGYKASGTATLNCVGGKWDALVPQCIDIDECSTGQANCGQECVNTLGSYKCRCNAGYSLNQDGSCSDINECNSNNGNCQQSCHNSVGSYRCTCGSGYSLMADSRSCADENECSTNAGLGPCGQICVNTFLGYSCLCRPGYTLNNDKKTCTANSCPAIHSFANGKLDPANPVTTLDSTVKFECNVGYILRGASTRTCLANGEWSGNAPRCDGVKCILPGDLKDGMKSTSANSYNTVVTYTCNQGFRLVGSTTRTCQADRSWSGEHPRCIAADCPEPSVPNNGKLIGLQRKDGDTIRFECDLGYKLVGQDYAICQGNAWNAPTPSCDLVNCGEPPAIANGQHHGSDYSYNAKVTFSCLASNFKLSGSEERICQADGTWSGTQPVCLENSCGNPGTPENGIKVGDSYKYHDVVQFQCNEGYNLIGSSSRTCKTDNNWDGTQPTCQLVSCGDPGLPSNGERFGSEFTYGKIVVYDCKPGYQLVGTRESKCQLDGTWSAVVPSCDVSSCGAELVGPSGSFSSPNNPNSYPDNAYCRWKISVPAGKKVMVTFNSLKIQKNKDLVEIYDGGSKALITKLSGVYSKPVSFTSESTSIDIRFVSDGSENSAGFSASFQQVTCGGVITALDQTVMSPNFPSDYPNSATCVWTLALGIPFQLEFESFHTQSGYDLLKGYSSISSFTCNDLIFDFDGERFNLAPIQVSGGQMYLIFTSNYVGTAPGFKLTIKKYQVIVGK</sequence>
<dbReference type="Pfam" id="PF14670">
    <property type="entry name" value="FXa_inhibition"/>
    <property type="match status" value="2"/>
</dbReference>
<dbReference type="InterPro" id="IPR049883">
    <property type="entry name" value="NOTCH1_EGF-like"/>
</dbReference>
<dbReference type="SMART" id="SM00181">
    <property type="entry name" value="EGF"/>
    <property type="match status" value="18"/>
</dbReference>
<keyword evidence="9" id="KW-0472">Membrane</keyword>
<feature type="domain" description="CUB" evidence="15">
    <location>
        <begin position="2211"/>
        <end position="2318"/>
    </location>
</feature>
<dbReference type="FunFam" id="2.10.25.10:FF:000119">
    <property type="entry name" value="vitamin K-dependent protein S"/>
    <property type="match status" value="1"/>
</dbReference>
<evidence type="ECO:0000256" key="13">
    <source>
        <dbReference type="PROSITE-ProRule" id="PRU00302"/>
    </source>
</evidence>
<dbReference type="InterPro" id="IPR000436">
    <property type="entry name" value="Sushi_SCR_CCP_dom"/>
</dbReference>
<dbReference type="SUPFAM" id="SSF49899">
    <property type="entry name" value="Concanavalin A-like lectins/glucanases"/>
    <property type="match status" value="1"/>
</dbReference>
<feature type="domain" description="Sushi" evidence="19">
    <location>
        <begin position="516"/>
        <end position="585"/>
    </location>
</feature>
<dbReference type="PROSITE" id="PS50923">
    <property type="entry name" value="SUSHI"/>
    <property type="match status" value="9"/>
</dbReference>
<dbReference type="InterPro" id="IPR009030">
    <property type="entry name" value="Growth_fac_rcpt_cys_sf"/>
</dbReference>
<dbReference type="InterPro" id="IPR035976">
    <property type="entry name" value="Sushi/SCR/CCP_sf"/>
</dbReference>
<feature type="disulfide bond" evidence="13">
    <location>
        <begin position="1889"/>
        <end position="1916"/>
    </location>
</feature>
<dbReference type="PROSITE" id="PS00010">
    <property type="entry name" value="ASX_HYDROXYL"/>
    <property type="match status" value="11"/>
</dbReference>
<dbReference type="InterPro" id="IPR000152">
    <property type="entry name" value="EGF-type_Asp/Asn_hydroxyl_site"/>
</dbReference>
<dbReference type="PROSITE" id="PS01186">
    <property type="entry name" value="EGF_2"/>
    <property type="match status" value="13"/>
</dbReference>
<dbReference type="Proteomes" id="UP001159428">
    <property type="component" value="Unassembled WGS sequence"/>
</dbReference>
<dbReference type="Pfam" id="PF02494">
    <property type="entry name" value="HYR"/>
    <property type="match status" value="1"/>
</dbReference>
<evidence type="ECO:0008006" key="23">
    <source>
        <dbReference type="Google" id="ProtNLM"/>
    </source>
</evidence>
<feature type="domain" description="EGF-like" evidence="17">
    <location>
        <begin position="393"/>
        <end position="433"/>
    </location>
</feature>
<accession>A0AAU9WDN6</accession>
<dbReference type="Pfam" id="PF07699">
    <property type="entry name" value="Ephrin_rec_like"/>
    <property type="match status" value="4"/>
</dbReference>
<dbReference type="Pfam" id="PF00754">
    <property type="entry name" value="F5_F8_type_C"/>
    <property type="match status" value="1"/>
</dbReference>
<dbReference type="SMART" id="SM00231">
    <property type="entry name" value="FA58C"/>
    <property type="match status" value="1"/>
</dbReference>
<protein>
    <recommendedName>
        <fullName evidence="23">Sushi, von Willebrand factor type A, EGF and pentraxin domain-containing protein 1</fullName>
    </recommendedName>
</protein>
<dbReference type="PROSITE" id="PS51828">
    <property type="entry name" value="PTX_2"/>
    <property type="match status" value="1"/>
</dbReference>
<dbReference type="PROSITE" id="PS01285">
    <property type="entry name" value="FA58C_1"/>
    <property type="match status" value="1"/>
</dbReference>
<dbReference type="FunFam" id="2.10.25.10:FF:000247">
    <property type="entry name" value="Delta/notch like EGF repeat containing"/>
    <property type="match status" value="1"/>
</dbReference>
<evidence type="ECO:0000256" key="8">
    <source>
        <dbReference type="ARBA" id="ARBA00022989"/>
    </source>
</evidence>
<feature type="domain" description="Sushi" evidence="19">
    <location>
        <begin position="1859"/>
        <end position="1918"/>
    </location>
</feature>
<feature type="domain" description="Sushi" evidence="19">
    <location>
        <begin position="1679"/>
        <end position="1734"/>
    </location>
</feature>
<feature type="domain" description="Sushi" evidence="19">
    <location>
        <begin position="2151"/>
        <end position="2208"/>
    </location>
</feature>
<feature type="domain" description="EGF-like" evidence="17">
    <location>
        <begin position="1153"/>
        <end position="1189"/>
    </location>
</feature>
<dbReference type="PRINTS" id="PR00895">
    <property type="entry name" value="PENTAXIN"/>
</dbReference>
<dbReference type="Gene3D" id="2.60.120.290">
    <property type="entry name" value="Spermadhesin, CUB domain"/>
    <property type="match status" value="2"/>
</dbReference>
<evidence type="ECO:0000256" key="12">
    <source>
        <dbReference type="PROSITE-ProRule" id="PRU00076"/>
    </source>
</evidence>
<dbReference type="FunFam" id="2.10.70.10:FF:000011">
    <property type="entry name" value="CUB and sushi domain-containing protein 3 isoform A"/>
    <property type="match status" value="2"/>
</dbReference>
<evidence type="ECO:0000256" key="5">
    <source>
        <dbReference type="ARBA" id="ARBA00022729"/>
    </source>
</evidence>
<dbReference type="FunFam" id="2.10.25.10:FF:000472">
    <property type="entry name" value="Uncharacterized protein, isoform A"/>
    <property type="match status" value="2"/>
</dbReference>
<dbReference type="InterPro" id="IPR001759">
    <property type="entry name" value="PTX_dom"/>
</dbReference>
<feature type="domain" description="EGF-like" evidence="17">
    <location>
        <begin position="1191"/>
        <end position="1227"/>
    </location>
</feature>
<dbReference type="SMART" id="SM00179">
    <property type="entry name" value="EGF_CA"/>
    <property type="match status" value="17"/>
</dbReference>
<dbReference type="SMART" id="SM00032">
    <property type="entry name" value="CCP"/>
    <property type="match status" value="10"/>
</dbReference>
<dbReference type="Pfam" id="PF12661">
    <property type="entry name" value="hEGF"/>
    <property type="match status" value="2"/>
</dbReference>
<feature type="domain" description="HYR" evidence="18">
    <location>
        <begin position="732"/>
        <end position="812"/>
    </location>
</feature>
<evidence type="ECO:0000259" key="20">
    <source>
        <dbReference type="PROSITE" id="PS51828"/>
    </source>
</evidence>
<keyword evidence="4" id="KW-0812">Transmembrane</keyword>
<dbReference type="SUPFAM" id="SSF49854">
    <property type="entry name" value="Spermadhesin, CUB domain"/>
    <property type="match status" value="2"/>
</dbReference>
<dbReference type="PANTHER" id="PTHR19325">
    <property type="entry name" value="COMPLEMENT COMPONENT-RELATED SUSHI DOMAIN-CONTAINING"/>
    <property type="match status" value="1"/>
</dbReference>
<organism evidence="21 22">
    <name type="scientific">Pocillopora meandrina</name>
    <dbReference type="NCBI Taxonomy" id="46732"/>
    <lineage>
        <taxon>Eukaryota</taxon>
        <taxon>Metazoa</taxon>
        <taxon>Cnidaria</taxon>
        <taxon>Anthozoa</taxon>
        <taxon>Hexacorallia</taxon>
        <taxon>Scleractinia</taxon>
        <taxon>Astrocoeniina</taxon>
        <taxon>Pocilloporidae</taxon>
        <taxon>Pocillopora</taxon>
    </lineage>
</organism>
<feature type="domain" description="Sushi" evidence="19">
    <location>
        <begin position="2093"/>
        <end position="2150"/>
    </location>
</feature>
<dbReference type="InterPro" id="IPR013032">
    <property type="entry name" value="EGF-like_CS"/>
</dbReference>
<keyword evidence="7" id="KW-0106">Calcium</keyword>
<dbReference type="InterPro" id="IPR013320">
    <property type="entry name" value="ConA-like_dom_sf"/>
</dbReference>
<feature type="domain" description="CUB" evidence="15">
    <location>
        <begin position="2320"/>
        <end position="2429"/>
    </location>
</feature>
<keyword evidence="2 12" id="KW-0245">EGF-like domain</keyword>
<dbReference type="SMART" id="SM01411">
    <property type="entry name" value="Ephrin_rec_like"/>
    <property type="match status" value="4"/>
</dbReference>
<feature type="domain" description="Sushi" evidence="19">
    <location>
        <begin position="2034"/>
        <end position="2092"/>
    </location>
</feature>
<reference evidence="21 22" key="1">
    <citation type="submission" date="2022-05" db="EMBL/GenBank/DDBJ databases">
        <authorList>
            <consortium name="Genoscope - CEA"/>
            <person name="William W."/>
        </authorList>
    </citation>
    <scope>NUCLEOTIDE SEQUENCE [LARGE SCALE GENOMIC DNA]</scope>
</reference>
<feature type="domain" description="EGF-like" evidence="17">
    <location>
        <begin position="1267"/>
        <end position="1303"/>
    </location>
</feature>
<feature type="domain" description="F5/8 type C" evidence="16">
    <location>
        <begin position="33"/>
        <end position="193"/>
    </location>
</feature>
<evidence type="ECO:0000259" key="18">
    <source>
        <dbReference type="PROSITE" id="PS50825"/>
    </source>
</evidence>
<feature type="non-terminal residue" evidence="21">
    <location>
        <position position="1"/>
    </location>
</feature>
<feature type="disulfide bond" evidence="12">
    <location>
        <begin position="1293"/>
        <end position="1302"/>
    </location>
</feature>
<dbReference type="GO" id="GO:0071944">
    <property type="term" value="C:cell periphery"/>
    <property type="evidence" value="ECO:0007669"/>
    <property type="project" value="UniProtKB-ARBA"/>
</dbReference>
<feature type="domain" description="Sushi" evidence="19">
    <location>
        <begin position="1919"/>
        <end position="1976"/>
    </location>
</feature>
<dbReference type="InterPro" id="IPR001881">
    <property type="entry name" value="EGF-like_Ca-bd_dom"/>
</dbReference>
<evidence type="ECO:0000256" key="4">
    <source>
        <dbReference type="ARBA" id="ARBA00022692"/>
    </source>
</evidence>
<evidence type="ECO:0000256" key="1">
    <source>
        <dbReference type="ARBA" id="ARBA00004167"/>
    </source>
</evidence>
<feature type="domain" description="EGF-like" evidence="17">
    <location>
        <begin position="1229"/>
        <end position="1265"/>
    </location>
</feature>
<evidence type="ECO:0000313" key="22">
    <source>
        <dbReference type="Proteomes" id="UP001159428"/>
    </source>
</evidence>
<feature type="disulfide bond" evidence="12">
    <location>
        <begin position="1331"/>
        <end position="1340"/>
    </location>
</feature>